<dbReference type="InterPro" id="IPR009061">
    <property type="entry name" value="DNA-bd_dom_put_sf"/>
</dbReference>
<dbReference type="PANTHER" id="PTHR34585:SF22">
    <property type="entry name" value="HELIX-TURN-HELIX DOMAIN-CONTAINING PROTEIN"/>
    <property type="match status" value="1"/>
</dbReference>
<proteinExistence type="predicted"/>
<dbReference type="PANTHER" id="PTHR34585">
    <property type="match status" value="1"/>
</dbReference>
<dbReference type="InterPro" id="IPR041657">
    <property type="entry name" value="HTH_17"/>
</dbReference>
<dbReference type="RefSeq" id="WP_009135682.1">
    <property type="nucleotide sequence ID" value="NZ_JH594596.1"/>
</dbReference>
<dbReference type="Proteomes" id="UP000004892">
    <property type="component" value="Unassembled WGS sequence"/>
</dbReference>
<dbReference type="NCBIfam" id="TIGR01764">
    <property type="entry name" value="excise"/>
    <property type="match status" value="1"/>
</dbReference>
<name>H1DE42_9BACT</name>
<protein>
    <submittedName>
        <fullName evidence="2">Excisionase family DNA binding domain-containing protein</fullName>
    </submittedName>
</protein>
<sequence length="113" mass="13163">MEVVTLDSQVYRNLVEKLETIFQFVKSQGTIQLNESEKPREKTEKGIALDNKDVCKLLHVSLRTLNRIRTRGEITYTRIGGRIRYNIEDVNKYIAEGKYETVNEIAQHNHLSI</sequence>
<keyword evidence="3" id="KW-1185">Reference proteome</keyword>
<gene>
    <name evidence="2" type="ORF">HMPREF9449_00528</name>
</gene>
<dbReference type="AlphaFoldDB" id="H1DE42"/>
<dbReference type="STRING" id="742817.HMPREF9449_00528"/>
<dbReference type="InterPro" id="IPR010093">
    <property type="entry name" value="SinI_DNA-bd"/>
</dbReference>
<evidence type="ECO:0000313" key="3">
    <source>
        <dbReference type="Proteomes" id="UP000004892"/>
    </source>
</evidence>
<dbReference type="EMBL" id="ADMC01000005">
    <property type="protein sequence ID" value="EHP50839.1"/>
    <property type="molecule type" value="Genomic_DNA"/>
</dbReference>
<reference evidence="2 3" key="1">
    <citation type="submission" date="2012-01" db="EMBL/GenBank/DDBJ databases">
        <title>The Genome Sequence of Odoribacter laneus YIT 12061.</title>
        <authorList>
            <consortium name="The Broad Institute Genome Sequencing Platform"/>
            <person name="Earl A."/>
            <person name="Ward D."/>
            <person name="Feldgarden M."/>
            <person name="Gevers D."/>
            <person name="Morotomi M."/>
            <person name="Young S.K."/>
            <person name="Zeng Q."/>
            <person name="Gargeya S."/>
            <person name="Fitzgerald M."/>
            <person name="Haas B."/>
            <person name="Abouelleil A."/>
            <person name="Alvarado L."/>
            <person name="Arachchi H.M."/>
            <person name="Berlin A."/>
            <person name="Chapman S.B."/>
            <person name="Gearin G."/>
            <person name="Goldberg J."/>
            <person name="Griggs A."/>
            <person name="Gujja S."/>
            <person name="Hansen M."/>
            <person name="Heiman D."/>
            <person name="Howarth C."/>
            <person name="Larimer J."/>
            <person name="Lui A."/>
            <person name="MacDonald P.J.P."/>
            <person name="McCowen C."/>
            <person name="Montmayeur A."/>
            <person name="Murphy C."/>
            <person name="Neiman D."/>
            <person name="Pearson M."/>
            <person name="Priest M."/>
            <person name="Roberts A."/>
            <person name="Saif S."/>
            <person name="Shea T."/>
            <person name="Sisk P."/>
            <person name="Stolte C."/>
            <person name="Sykes S."/>
            <person name="Wortman J."/>
            <person name="Nusbaum C."/>
            <person name="Birren B."/>
        </authorList>
    </citation>
    <scope>NUCLEOTIDE SEQUENCE [LARGE SCALE GENOMIC DNA]</scope>
    <source>
        <strain evidence="2 3">YIT 12061</strain>
    </source>
</reference>
<comment type="caution">
    <text evidence="2">The sequence shown here is derived from an EMBL/GenBank/DDBJ whole genome shotgun (WGS) entry which is preliminary data.</text>
</comment>
<dbReference type="GO" id="GO:0003677">
    <property type="term" value="F:DNA binding"/>
    <property type="evidence" value="ECO:0007669"/>
    <property type="project" value="InterPro"/>
</dbReference>
<dbReference type="PATRIC" id="fig|742817.3.peg.563"/>
<accession>H1DE42</accession>
<evidence type="ECO:0000313" key="2">
    <source>
        <dbReference type="EMBL" id="EHP50839.1"/>
    </source>
</evidence>
<dbReference type="SUPFAM" id="SSF46955">
    <property type="entry name" value="Putative DNA-binding domain"/>
    <property type="match status" value="1"/>
</dbReference>
<evidence type="ECO:0000259" key="1">
    <source>
        <dbReference type="Pfam" id="PF12728"/>
    </source>
</evidence>
<feature type="domain" description="Helix-turn-helix" evidence="1">
    <location>
        <begin position="49"/>
        <end position="97"/>
    </location>
</feature>
<dbReference type="GeneID" id="98068177"/>
<dbReference type="Pfam" id="PF12728">
    <property type="entry name" value="HTH_17"/>
    <property type="match status" value="1"/>
</dbReference>
<dbReference type="HOGENOM" id="CLU_133781_0_2_10"/>
<organism evidence="2 3">
    <name type="scientific">Odoribacter laneus YIT 12061</name>
    <dbReference type="NCBI Taxonomy" id="742817"/>
    <lineage>
        <taxon>Bacteria</taxon>
        <taxon>Pseudomonadati</taxon>
        <taxon>Bacteroidota</taxon>
        <taxon>Bacteroidia</taxon>
        <taxon>Bacteroidales</taxon>
        <taxon>Odoribacteraceae</taxon>
        <taxon>Odoribacter</taxon>
    </lineage>
</organism>